<reference evidence="2" key="1">
    <citation type="journal article" date="2023" name="Nat. Plants">
        <title>Single-cell RNA sequencing provides a high-resolution roadmap for understanding the multicellular compartmentation of specialized metabolism.</title>
        <authorList>
            <person name="Sun S."/>
            <person name="Shen X."/>
            <person name="Li Y."/>
            <person name="Li Y."/>
            <person name="Wang S."/>
            <person name="Li R."/>
            <person name="Zhang H."/>
            <person name="Shen G."/>
            <person name="Guo B."/>
            <person name="Wei J."/>
            <person name="Xu J."/>
            <person name="St-Pierre B."/>
            <person name="Chen S."/>
            <person name="Sun C."/>
        </authorList>
    </citation>
    <scope>NUCLEOTIDE SEQUENCE [LARGE SCALE GENOMIC DNA]</scope>
</reference>
<evidence type="ECO:0000313" key="2">
    <source>
        <dbReference type="Proteomes" id="UP001060085"/>
    </source>
</evidence>
<name>A0ACC0CB33_CATRO</name>
<protein>
    <submittedName>
        <fullName evidence="1">Uncharacterized protein</fullName>
    </submittedName>
</protein>
<proteinExistence type="predicted"/>
<sequence length="205" mass="23404">MPGRLSWLTAQFFLKSSQILASACSLVFVNVTEVITRVTLPNSGIRARLKFDLSGVWCLLHSSYDADVIQNLLGYFPDSQELLSSLNLYGRDKLTLSAVKNSLKSKDLDLQKENKTNGENLFVRGRVDRREPSSHCSKSKARSRDKNKSSSFVLWQKSDVRFFTSLIRFCLFVLQEDGKIRCFDANMLERIPIKFKRKANNVKLS</sequence>
<comment type="caution">
    <text evidence="1">The sequence shown here is derived from an EMBL/GenBank/DDBJ whole genome shotgun (WGS) entry which is preliminary data.</text>
</comment>
<evidence type="ECO:0000313" key="1">
    <source>
        <dbReference type="EMBL" id="KAI5682146.1"/>
    </source>
</evidence>
<keyword evidence="2" id="KW-1185">Reference proteome</keyword>
<dbReference type="EMBL" id="CM044701">
    <property type="protein sequence ID" value="KAI5682146.1"/>
    <property type="molecule type" value="Genomic_DNA"/>
</dbReference>
<gene>
    <name evidence="1" type="ORF">M9H77_03374</name>
</gene>
<accession>A0ACC0CB33</accession>
<organism evidence="1 2">
    <name type="scientific">Catharanthus roseus</name>
    <name type="common">Madagascar periwinkle</name>
    <name type="synonym">Vinca rosea</name>
    <dbReference type="NCBI Taxonomy" id="4058"/>
    <lineage>
        <taxon>Eukaryota</taxon>
        <taxon>Viridiplantae</taxon>
        <taxon>Streptophyta</taxon>
        <taxon>Embryophyta</taxon>
        <taxon>Tracheophyta</taxon>
        <taxon>Spermatophyta</taxon>
        <taxon>Magnoliopsida</taxon>
        <taxon>eudicotyledons</taxon>
        <taxon>Gunneridae</taxon>
        <taxon>Pentapetalae</taxon>
        <taxon>asterids</taxon>
        <taxon>lamiids</taxon>
        <taxon>Gentianales</taxon>
        <taxon>Apocynaceae</taxon>
        <taxon>Rauvolfioideae</taxon>
        <taxon>Vinceae</taxon>
        <taxon>Catharanthinae</taxon>
        <taxon>Catharanthus</taxon>
    </lineage>
</organism>
<dbReference type="Proteomes" id="UP001060085">
    <property type="component" value="Linkage Group LG01"/>
</dbReference>